<evidence type="ECO:0000259" key="3">
    <source>
        <dbReference type="PROSITE" id="PS51186"/>
    </source>
</evidence>
<dbReference type="RefSeq" id="WP_047073445.1">
    <property type="nucleotide sequence ID" value="NZ_BJOL01000021.1"/>
</dbReference>
<dbReference type="Proteomes" id="UP000035218">
    <property type="component" value="Unassembled WGS sequence"/>
</dbReference>
<dbReference type="Gene3D" id="3.40.630.30">
    <property type="match status" value="1"/>
</dbReference>
<dbReference type="OrthoDB" id="1821130at2"/>
<organism evidence="5 6">
    <name type="scientific">Brevibacillus formosus</name>
    <dbReference type="NCBI Taxonomy" id="54913"/>
    <lineage>
        <taxon>Bacteria</taxon>
        <taxon>Bacillati</taxon>
        <taxon>Bacillota</taxon>
        <taxon>Bacilli</taxon>
        <taxon>Bacillales</taxon>
        <taxon>Paenibacillaceae</taxon>
        <taxon>Brevibacillus</taxon>
    </lineage>
</organism>
<keyword evidence="2" id="KW-0012">Acyltransferase</keyword>
<keyword evidence="7" id="KW-1185">Reference proteome</keyword>
<proteinExistence type="predicted"/>
<dbReference type="EMBL" id="LDCN01000009">
    <property type="protein sequence ID" value="KLH96561.1"/>
    <property type="molecule type" value="Genomic_DNA"/>
</dbReference>
<dbReference type="Pfam" id="PF00583">
    <property type="entry name" value="Acetyltransf_1"/>
    <property type="match status" value="1"/>
</dbReference>
<evidence type="ECO:0000313" key="6">
    <source>
        <dbReference type="Proteomes" id="UP000035218"/>
    </source>
</evidence>
<dbReference type="GeneID" id="87588095"/>
<dbReference type="GO" id="GO:0016747">
    <property type="term" value="F:acyltransferase activity, transferring groups other than amino-acyl groups"/>
    <property type="evidence" value="ECO:0007669"/>
    <property type="project" value="InterPro"/>
</dbReference>
<comment type="caution">
    <text evidence="5">The sequence shown here is derived from an EMBL/GenBank/DDBJ whole genome shotgun (WGS) entry which is preliminary data.</text>
</comment>
<feature type="domain" description="N-acetyltransferase" evidence="3">
    <location>
        <begin position="1"/>
        <end position="141"/>
    </location>
</feature>
<dbReference type="PANTHER" id="PTHR43420:SF44">
    <property type="entry name" value="ACETYLTRANSFERASE YPEA"/>
    <property type="match status" value="1"/>
</dbReference>
<dbReference type="CDD" id="cd04301">
    <property type="entry name" value="NAT_SF"/>
    <property type="match status" value="1"/>
</dbReference>
<evidence type="ECO:0000256" key="2">
    <source>
        <dbReference type="ARBA" id="ARBA00023315"/>
    </source>
</evidence>
<dbReference type="SUPFAM" id="SSF55729">
    <property type="entry name" value="Acyl-CoA N-acyltransferases (Nat)"/>
    <property type="match status" value="1"/>
</dbReference>
<reference evidence="4 7" key="2">
    <citation type="submission" date="2019-06" db="EMBL/GenBank/DDBJ databases">
        <title>Whole genome shotgun sequence of Brevibacillus formosus NBRC 15716.</title>
        <authorList>
            <person name="Hosoyama A."/>
            <person name="Uohara A."/>
            <person name="Ohji S."/>
            <person name="Ichikawa N."/>
        </authorList>
    </citation>
    <scope>NUCLEOTIDE SEQUENCE [LARGE SCALE GENOMIC DNA]</scope>
    <source>
        <strain evidence="4 7">NBRC 15716</strain>
    </source>
</reference>
<dbReference type="EMBL" id="BJOL01000021">
    <property type="protein sequence ID" value="GED59581.1"/>
    <property type="molecule type" value="Genomic_DNA"/>
</dbReference>
<dbReference type="PANTHER" id="PTHR43420">
    <property type="entry name" value="ACETYLTRANSFERASE"/>
    <property type="match status" value="1"/>
</dbReference>
<sequence length="141" mass="16270">MRIESFSLQQYEDVIQLWQRAGLQLSCSDTREGLRKKLERDAELFLVAMNEEERMIAAVMGSYDGRRGWVNHLAVDPDFQGQDIGSRLMDELEKRLANIGCEKINLLIEPTNHGVQAFYNQLGYERDELIFMEKWIASGNG</sequence>
<evidence type="ECO:0000313" key="5">
    <source>
        <dbReference type="EMBL" id="KLH96561.1"/>
    </source>
</evidence>
<evidence type="ECO:0000313" key="4">
    <source>
        <dbReference type="EMBL" id="GED59581.1"/>
    </source>
</evidence>
<evidence type="ECO:0000313" key="7">
    <source>
        <dbReference type="Proteomes" id="UP000319498"/>
    </source>
</evidence>
<protein>
    <submittedName>
        <fullName evidence="4 5">Acetyltransferase</fullName>
    </submittedName>
</protein>
<evidence type="ECO:0000256" key="1">
    <source>
        <dbReference type="ARBA" id="ARBA00022679"/>
    </source>
</evidence>
<dbReference type="InterPro" id="IPR050680">
    <property type="entry name" value="YpeA/RimI_acetyltransf"/>
</dbReference>
<dbReference type="PROSITE" id="PS51186">
    <property type="entry name" value="GNAT"/>
    <property type="match status" value="1"/>
</dbReference>
<dbReference type="AlphaFoldDB" id="A0A837KHL8"/>
<accession>A0A837KHL8</accession>
<dbReference type="InterPro" id="IPR016181">
    <property type="entry name" value="Acyl_CoA_acyltransferase"/>
</dbReference>
<reference evidence="5 6" key="1">
    <citation type="submission" date="2015-05" db="EMBL/GenBank/DDBJ databases">
        <title>Genome sequencing project for genomic taxonomy and phylogenomics of Bacillus-like bacteria.</title>
        <authorList>
            <person name="Liu B."/>
            <person name="Wang J."/>
            <person name="Zhu Y."/>
            <person name="Liu G."/>
            <person name="Chen Q."/>
            <person name="Chen Z."/>
            <person name="Lan J."/>
            <person name="Che J."/>
            <person name="Ge C."/>
            <person name="Shi H."/>
            <person name="Pan Z."/>
            <person name="Liu X."/>
        </authorList>
    </citation>
    <scope>NUCLEOTIDE SEQUENCE [LARGE SCALE GENOMIC DNA]</scope>
    <source>
        <strain evidence="5 6">DSM 9885</strain>
    </source>
</reference>
<dbReference type="Proteomes" id="UP000319498">
    <property type="component" value="Unassembled WGS sequence"/>
</dbReference>
<dbReference type="NCBIfam" id="NF002959">
    <property type="entry name" value="PRK03624.1"/>
    <property type="match status" value="1"/>
</dbReference>
<gene>
    <name evidence="4" type="primary">ypeA</name>
    <name evidence="5" type="ORF">AA984_23920</name>
    <name evidence="4" type="ORF">BFO01nite_37130</name>
</gene>
<dbReference type="InterPro" id="IPR000182">
    <property type="entry name" value="GNAT_dom"/>
</dbReference>
<keyword evidence="1 5" id="KW-0808">Transferase</keyword>
<name>A0A837KHL8_9BACL</name>